<dbReference type="Proteomes" id="UP001066276">
    <property type="component" value="Chromosome 7"/>
</dbReference>
<keyword evidence="2" id="KW-1185">Reference proteome</keyword>
<organism evidence="1 2">
    <name type="scientific">Pleurodeles waltl</name>
    <name type="common">Iberian ribbed newt</name>
    <dbReference type="NCBI Taxonomy" id="8319"/>
    <lineage>
        <taxon>Eukaryota</taxon>
        <taxon>Metazoa</taxon>
        <taxon>Chordata</taxon>
        <taxon>Craniata</taxon>
        <taxon>Vertebrata</taxon>
        <taxon>Euteleostomi</taxon>
        <taxon>Amphibia</taxon>
        <taxon>Batrachia</taxon>
        <taxon>Caudata</taxon>
        <taxon>Salamandroidea</taxon>
        <taxon>Salamandridae</taxon>
        <taxon>Pleurodelinae</taxon>
        <taxon>Pleurodeles</taxon>
    </lineage>
</organism>
<comment type="caution">
    <text evidence="1">The sequence shown here is derived from an EMBL/GenBank/DDBJ whole genome shotgun (WGS) entry which is preliminary data.</text>
</comment>
<dbReference type="AlphaFoldDB" id="A0AAV7P982"/>
<name>A0AAV7P982_PLEWA</name>
<accession>A0AAV7P982</accession>
<proteinExistence type="predicted"/>
<dbReference type="EMBL" id="JANPWB010000011">
    <property type="protein sequence ID" value="KAJ1123123.1"/>
    <property type="molecule type" value="Genomic_DNA"/>
</dbReference>
<evidence type="ECO:0000313" key="1">
    <source>
        <dbReference type="EMBL" id="KAJ1123123.1"/>
    </source>
</evidence>
<reference evidence="1" key="1">
    <citation type="journal article" date="2022" name="bioRxiv">
        <title>Sequencing and chromosome-scale assembly of the giantPleurodeles waltlgenome.</title>
        <authorList>
            <person name="Brown T."/>
            <person name="Elewa A."/>
            <person name="Iarovenko S."/>
            <person name="Subramanian E."/>
            <person name="Araus A.J."/>
            <person name="Petzold A."/>
            <person name="Susuki M."/>
            <person name="Suzuki K.-i.T."/>
            <person name="Hayashi T."/>
            <person name="Toyoda A."/>
            <person name="Oliveira C."/>
            <person name="Osipova E."/>
            <person name="Leigh N.D."/>
            <person name="Simon A."/>
            <person name="Yun M.H."/>
        </authorList>
    </citation>
    <scope>NUCLEOTIDE SEQUENCE</scope>
    <source>
        <strain evidence="1">20211129_DDA</strain>
        <tissue evidence="1">Liver</tissue>
    </source>
</reference>
<gene>
    <name evidence="1" type="ORF">NDU88_001596</name>
</gene>
<sequence>MASRELIAVYQNDRVSAWTGPACGRSKVGRASGCRLADFIAHQTNINPRQVPAAPSWLLSNTGWARARGNRFSEDTEATRGAGPSVHVRSDYFLWRVSAF</sequence>
<protein>
    <submittedName>
        <fullName evidence="1">Uncharacterized protein</fullName>
    </submittedName>
</protein>
<evidence type="ECO:0000313" key="2">
    <source>
        <dbReference type="Proteomes" id="UP001066276"/>
    </source>
</evidence>